<proteinExistence type="predicted"/>
<evidence type="ECO:0000313" key="3">
    <source>
        <dbReference type="Proteomes" id="UP001341840"/>
    </source>
</evidence>
<comment type="caution">
    <text evidence="2">The sequence shown here is derived from an EMBL/GenBank/DDBJ whole genome shotgun (WGS) entry which is preliminary data.</text>
</comment>
<gene>
    <name evidence="2" type="ORF">PIB30_038369</name>
</gene>
<feature type="compositionally biased region" description="Polar residues" evidence="1">
    <location>
        <begin position="46"/>
        <end position="59"/>
    </location>
</feature>
<feature type="region of interest" description="Disordered" evidence="1">
    <location>
        <begin position="24"/>
        <end position="59"/>
    </location>
</feature>
<keyword evidence="3" id="KW-1185">Reference proteome</keyword>
<reference evidence="2 3" key="1">
    <citation type="journal article" date="2023" name="Plants (Basel)">
        <title>Bridging the Gap: Combining Genomics and Transcriptomics Approaches to Understand Stylosanthes scabra, an Orphan Legume from the Brazilian Caatinga.</title>
        <authorList>
            <person name="Ferreira-Neto J.R.C."/>
            <person name="da Silva M.D."/>
            <person name="Binneck E."/>
            <person name="de Melo N.F."/>
            <person name="da Silva R.H."/>
            <person name="de Melo A.L.T.M."/>
            <person name="Pandolfi V."/>
            <person name="Bustamante F.O."/>
            <person name="Brasileiro-Vidal A.C."/>
            <person name="Benko-Iseppon A.M."/>
        </authorList>
    </citation>
    <scope>NUCLEOTIDE SEQUENCE [LARGE SCALE GENOMIC DNA]</scope>
    <source>
        <tissue evidence="2">Leaves</tissue>
    </source>
</reference>
<organism evidence="2 3">
    <name type="scientific">Stylosanthes scabra</name>
    <dbReference type="NCBI Taxonomy" id="79078"/>
    <lineage>
        <taxon>Eukaryota</taxon>
        <taxon>Viridiplantae</taxon>
        <taxon>Streptophyta</taxon>
        <taxon>Embryophyta</taxon>
        <taxon>Tracheophyta</taxon>
        <taxon>Spermatophyta</taxon>
        <taxon>Magnoliopsida</taxon>
        <taxon>eudicotyledons</taxon>
        <taxon>Gunneridae</taxon>
        <taxon>Pentapetalae</taxon>
        <taxon>rosids</taxon>
        <taxon>fabids</taxon>
        <taxon>Fabales</taxon>
        <taxon>Fabaceae</taxon>
        <taxon>Papilionoideae</taxon>
        <taxon>50 kb inversion clade</taxon>
        <taxon>dalbergioids sensu lato</taxon>
        <taxon>Dalbergieae</taxon>
        <taxon>Pterocarpus clade</taxon>
        <taxon>Stylosanthes</taxon>
    </lineage>
</organism>
<dbReference type="EMBL" id="JASCZI010000198">
    <property type="protein sequence ID" value="MED6109945.1"/>
    <property type="molecule type" value="Genomic_DNA"/>
</dbReference>
<dbReference type="Proteomes" id="UP001341840">
    <property type="component" value="Unassembled WGS sequence"/>
</dbReference>
<evidence type="ECO:0000313" key="2">
    <source>
        <dbReference type="EMBL" id="MED6109945.1"/>
    </source>
</evidence>
<sequence length="191" mass="20472">MGLASYKLLTSICSQRCGTNPSHLNINNLPSSRASHGSDRIRISTPPLSQKNNSHTQTPLTPSQCHFHHVFAGASSPTPTIDTHPFSAIVAAHPPCSRRSSSFCHSEPIIVARYITVAAPHVPVAVSLPSLWPRHKPCSSLLLDVAYLHMCSSLVLVAVASSSLLSSMSSIHPRSKVKLSDFLNTGEHVDG</sequence>
<name>A0ABU6QDF1_9FABA</name>
<evidence type="ECO:0000256" key="1">
    <source>
        <dbReference type="SAM" id="MobiDB-lite"/>
    </source>
</evidence>
<feature type="compositionally biased region" description="Polar residues" evidence="1">
    <location>
        <begin position="24"/>
        <end position="35"/>
    </location>
</feature>
<protein>
    <submittedName>
        <fullName evidence="2">Uncharacterized protein</fullName>
    </submittedName>
</protein>
<accession>A0ABU6QDF1</accession>